<feature type="domain" description="Nudix hydrolase" evidence="2">
    <location>
        <begin position="7"/>
        <end position="140"/>
    </location>
</feature>
<dbReference type="Pfam" id="PF00293">
    <property type="entry name" value="NUDIX"/>
    <property type="match status" value="1"/>
</dbReference>
<protein>
    <submittedName>
        <fullName evidence="3">NUDIX hydrolase domain-like protein</fullName>
    </submittedName>
</protein>
<evidence type="ECO:0000313" key="3">
    <source>
        <dbReference type="EMBL" id="KAK3356046.1"/>
    </source>
</evidence>
<dbReference type="CDD" id="cd04678">
    <property type="entry name" value="NUDIX_MTH2_Nudt15"/>
    <property type="match status" value="1"/>
</dbReference>
<dbReference type="AlphaFoldDB" id="A0AAE0MXL3"/>
<dbReference type="GeneID" id="87868397"/>
<dbReference type="GO" id="GO:0005829">
    <property type="term" value="C:cytosol"/>
    <property type="evidence" value="ECO:0007669"/>
    <property type="project" value="TreeGrafter"/>
</dbReference>
<dbReference type="Gene3D" id="3.90.79.10">
    <property type="entry name" value="Nucleoside Triphosphate Pyrophosphohydrolase"/>
    <property type="match status" value="1"/>
</dbReference>
<dbReference type="GO" id="GO:0006203">
    <property type="term" value="P:dGTP catabolic process"/>
    <property type="evidence" value="ECO:0007669"/>
    <property type="project" value="TreeGrafter"/>
</dbReference>
<sequence>MASQQHVVRVGVAAIISDAEGKMVVGVRKGSHGAGTLQFPGGHLEVGERSFDCAVRETLEETGLEVIAKKTVTFTEDYFDAENKHYITIFVSCKRRDEQEQPVIMEPKKCESWTWRSEAELREIMATEDGKKRLFLPIVNLFEHDRRFKEHGSLTDFLRESDCSASPSETEICSSL</sequence>
<dbReference type="InterPro" id="IPR020084">
    <property type="entry name" value="NUDIX_hydrolase_CS"/>
</dbReference>
<accession>A0AAE0MXL3</accession>
<comment type="caution">
    <text evidence="3">The sequence shown here is derived from an EMBL/GenBank/DDBJ whole genome shotgun (WGS) entry which is preliminary data.</text>
</comment>
<dbReference type="InterPro" id="IPR000086">
    <property type="entry name" value="NUDIX_hydrolase_dom"/>
</dbReference>
<dbReference type="PANTHER" id="PTHR16099:SF5">
    <property type="entry name" value="NUCLEOTIDE TRIPHOSPHATE DIPHOSPHATASE NUDT15"/>
    <property type="match status" value="1"/>
</dbReference>
<dbReference type="Proteomes" id="UP001278500">
    <property type="component" value="Unassembled WGS sequence"/>
</dbReference>
<gene>
    <name evidence="3" type="ORF">B0H65DRAFT_66349</name>
</gene>
<organism evidence="3 4">
    <name type="scientific">Neurospora tetraspora</name>
    <dbReference type="NCBI Taxonomy" id="94610"/>
    <lineage>
        <taxon>Eukaryota</taxon>
        <taxon>Fungi</taxon>
        <taxon>Dikarya</taxon>
        <taxon>Ascomycota</taxon>
        <taxon>Pezizomycotina</taxon>
        <taxon>Sordariomycetes</taxon>
        <taxon>Sordariomycetidae</taxon>
        <taxon>Sordariales</taxon>
        <taxon>Sordariaceae</taxon>
        <taxon>Neurospora</taxon>
    </lineage>
</organism>
<dbReference type="RefSeq" id="XP_062687423.1">
    <property type="nucleotide sequence ID" value="XM_062831243.1"/>
</dbReference>
<reference evidence="3" key="2">
    <citation type="submission" date="2023-06" db="EMBL/GenBank/DDBJ databases">
        <authorList>
            <consortium name="Lawrence Berkeley National Laboratory"/>
            <person name="Haridas S."/>
            <person name="Hensen N."/>
            <person name="Bonometti L."/>
            <person name="Westerberg I."/>
            <person name="Brannstrom I.O."/>
            <person name="Guillou S."/>
            <person name="Cros-Aarteil S."/>
            <person name="Calhoun S."/>
            <person name="Kuo A."/>
            <person name="Mondo S."/>
            <person name="Pangilinan J."/>
            <person name="Riley R."/>
            <person name="Labutti K."/>
            <person name="Andreopoulos B."/>
            <person name="Lipzen A."/>
            <person name="Chen C."/>
            <person name="Yanf M."/>
            <person name="Daum C."/>
            <person name="Ng V."/>
            <person name="Clum A."/>
            <person name="Steindorff A."/>
            <person name="Ohm R."/>
            <person name="Martin F."/>
            <person name="Silar P."/>
            <person name="Natvig D."/>
            <person name="Lalanne C."/>
            <person name="Gautier V."/>
            <person name="Ament-Velasquez S.L."/>
            <person name="Kruys A."/>
            <person name="Hutchinson M.I."/>
            <person name="Powell A.J."/>
            <person name="Barry K."/>
            <person name="Miller A.N."/>
            <person name="Grigoriev I.V."/>
            <person name="Debuchy R."/>
            <person name="Gladieux P."/>
            <person name="Thoren M.H."/>
            <person name="Johannesson H."/>
        </authorList>
    </citation>
    <scope>NUCLEOTIDE SEQUENCE</scope>
    <source>
        <strain evidence="3">CBS 560.94</strain>
    </source>
</reference>
<dbReference type="FunFam" id="3.90.79.10:FF:000060">
    <property type="entry name" value="Nudix hydrolase 1"/>
    <property type="match status" value="1"/>
</dbReference>
<dbReference type="GO" id="GO:0035539">
    <property type="term" value="F:8-oxo-7,8-dihydrodeoxyguanosine triphosphate pyrophosphatase activity"/>
    <property type="evidence" value="ECO:0007669"/>
    <property type="project" value="TreeGrafter"/>
</dbReference>
<dbReference type="InterPro" id="IPR015797">
    <property type="entry name" value="NUDIX_hydrolase-like_dom_sf"/>
</dbReference>
<dbReference type="PROSITE" id="PS00893">
    <property type="entry name" value="NUDIX_BOX"/>
    <property type="match status" value="1"/>
</dbReference>
<evidence type="ECO:0000256" key="1">
    <source>
        <dbReference type="ARBA" id="ARBA00022801"/>
    </source>
</evidence>
<dbReference type="PANTHER" id="PTHR16099">
    <property type="entry name" value="8-OXO-DGTP DIPHOSPHATES NUDT15"/>
    <property type="match status" value="1"/>
</dbReference>
<dbReference type="PROSITE" id="PS51462">
    <property type="entry name" value="NUDIX"/>
    <property type="match status" value="1"/>
</dbReference>
<keyword evidence="1 3" id="KW-0378">Hydrolase</keyword>
<evidence type="ECO:0000259" key="2">
    <source>
        <dbReference type="PROSITE" id="PS51462"/>
    </source>
</evidence>
<dbReference type="EMBL" id="JAUEPP010000001">
    <property type="protein sequence ID" value="KAK3356046.1"/>
    <property type="molecule type" value="Genomic_DNA"/>
</dbReference>
<proteinExistence type="predicted"/>
<keyword evidence="4" id="KW-1185">Reference proteome</keyword>
<reference evidence="3" key="1">
    <citation type="journal article" date="2023" name="Mol. Phylogenet. Evol.">
        <title>Genome-scale phylogeny and comparative genomics of the fungal order Sordariales.</title>
        <authorList>
            <person name="Hensen N."/>
            <person name="Bonometti L."/>
            <person name="Westerberg I."/>
            <person name="Brannstrom I.O."/>
            <person name="Guillou S."/>
            <person name="Cros-Aarteil S."/>
            <person name="Calhoun S."/>
            <person name="Haridas S."/>
            <person name="Kuo A."/>
            <person name="Mondo S."/>
            <person name="Pangilinan J."/>
            <person name="Riley R."/>
            <person name="LaButti K."/>
            <person name="Andreopoulos B."/>
            <person name="Lipzen A."/>
            <person name="Chen C."/>
            <person name="Yan M."/>
            <person name="Daum C."/>
            <person name="Ng V."/>
            <person name="Clum A."/>
            <person name="Steindorff A."/>
            <person name="Ohm R.A."/>
            <person name="Martin F."/>
            <person name="Silar P."/>
            <person name="Natvig D.O."/>
            <person name="Lalanne C."/>
            <person name="Gautier V."/>
            <person name="Ament-Velasquez S.L."/>
            <person name="Kruys A."/>
            <person name="Hutchinson M.I."/>
            <person name="Powell A.J."/>
            <person name="Barry K."/>
            <person name="Miller A.N."/>
            <person name="Grigoriev I.V."/>
            <person name="Debuchy R."/>
            <person name="Gladieux P."/>
            <person name="Hiltunen Thoren M."/>
            <person name="Johannesson H."/>
        </authorList>
    </citation>
    <scope>NUCLEOTIDE SEQUENCE</scope>
    <source>
        <strain evidence="3">CBS 560.94</strain>
    </source>
</reference>
<dbReference type="SUPFAM" id="SSF55811">
    <property type="entry name" value="Nudix"/>
    <property type="match status" value="1"/>
</dbReference>
<evidence type="ECO:0000313" key="4">
    <source>
        <dbReference type="Proteomes" id="UP001278500"/>
    </source>
</evidence>
<name>A0AAE0MXL3_9PEZI</name>